<keyword evidence="1" id="KW-0472">Membrane</keyword>
<accession>A0ABT2WB07</accession>
<keyword evidence="3" id="KW-1185">Reference proteome</keyword>
<evidence type="ECO:0000313" key="3">
    <source>
        <dbReference type="Proteomes" id="UP001208656"/>
    </source>
</evidence>
<organism evidence="2 3">
    <name type="scientific">Pallidibacillus thermolactis</name>
    <dbReference type="NCBI Taxonomy" id="251051"/>
    <lineage>
        <taxon>Bacteria</taxon>
        <taxon>Bacillati</taxon>
        <taxon>Bacillota</taxon>
        <taxon>Bacilli</taxon>
        <taxon>Bacillales</taxon>
        <taxon>Bacillaceae</taxon>
        <taxon>Pallidibacillus</taxon>
    </lineage>
</organism>
<sequence length="321" mass="36148">MGTERNNKIKIKINGDEKALQEKKDIVVHDWKAKREVAAAEEKTANIRTSFDILKKKPKRKSVIRKSRTKIFANSKGEKYSLLILTISTISAIIIGVLIGIIILNLMVKDSDGDNTSSSISANGEVVTGNESVLLPSSDLYILQQGVYQNEDSVLQLEAEFKDKGLPFAYVKDGEKYRVFVAVTDGTESGKQLKESAFFKENFSEVYPTAVKVQEKSIANLTEDEKKLLELAYPLYEKLVKESSSAVIQGDGYSVPKDFVQAEMEKMKGLKDIQQKPIQDLQQSLLHAYDELIGFFQSKKNDQWISVQNHLLSFVANYFMM</sequence>
<evidence type="ECO:0008006" key="4">
    <source>
        <dbReference type="Google" id="ProtNLM"/>
    </source>
</evidence>
<protein>
    <recommendedName>
        <fullName evidence="4">SPOR domain-containing protein</fullName>
    </recommendedName>
</protein>
<dbReference type="EMBL" id="JAOUSE010000001">
    <property type="protein sequence ID" value="MCU9592869.1"/>
    <property type="molecule type" value="Genomic_DNA"/>
</dbReference>
<keyword evidence="1" id="KW-1133">Transmembrane helix</keyword>
<comment type="caution">
    <text evidence="2">The sequence shown here is derived from an EMBL/GenBank/DDBJ whole genome shotgun (WGS) entry which is preliminary data.</text>
</comment>
<name>A0ABT2WB07_9BACI</name>
<evidence type="ECO:0000256" key="1">
    <source>
        <dbReference type="SAM" id="Phobius"/>
    </source>
</evidence>
<proteinExistence type="predicted"/>
<keyword evidence="1" id="KW-0812">Transmembrane</keyword>
<gene>
    <name evidence="2" type="ORF">OEV82_00190</name>
</gene>
<reference evidence="2 3" key="1">
    <citation type="submission" date="2022-10" db="EMBL/GenBank/DDBJ databases">
        <title>Description of Fervidibacillus gen. nov. in the family Fervidibacillaceae fam. nov. with two species, Fervidibacillus albus sp. nov., and Fervidibacillus halotolerans sp. nov., isolated from tidal flat sediments.</title>
        <authorList>
            <person name="Kwon K.K."/>
            <person name="Yang S.-H."/>
        </authorList>
    </citation>
    <scope>NUCLEOTIDE SEQUENCE [LARGE SCALE GENOMIC DNA]</scope>
    <source>
        <strain evidence="2 3">DSM 23332</strain>
    </source>
</reference>
<dbReference type="Proteomes" id="UP001208656">
    <property type="component" value="Unassembled WGS sequence"/>
</dbReference>
<evidence type="ECO:0000313" key="2">
    <source>
        <dbReference type="EMBL" id="MCU9592869.1"/>
    </source>
</evidence>
<dbReference type="RefSeq" id="WP_263060629.1">
    <property type="nucleotide sequence ID" value="NZ_JAOUSE010000001.1"/>
</dbReference>
<feature type="transmembrane region" description="Helical" evidence="1">
    <location>
        <begin position="80"/>
        <end position="108"/>
    </location>
</feature>